<dbReference type="EMBL" id="AP018227">
    <property type="protein sequence ID" value="BAY86129.1"/>
    <property type="molecule type" value="Genomic_DNA"/>
</dbReference>
<dbReference type="PROSITE" id="PS51257">
    <property type="entry name" value="PROKAR_LIPOPROTEIN"/>
    <property type="match status" value="1"/>
</dbReference>
<protein>
    <submittedName>
        <fullName evidence="7">ABC transporter, iron(III) dicitrate-binding periplasmic protein</fullName>
    </submittedName>
</protein>
<evidence type="ECO:0000256" key="2">
    <source>
        <dbReference type="ARBA" id="ARBA00008814"/>
    </source>
</evidence>
<dbReference type="GO" id="GO:0030288">
    <property type="term" value="C:outer membrane-bounded periplasmic space"/>
    <property type="evidence" value="ECO:0007669"/>
    <property type="project" value="TreeGrafter"/>
</dbReference>
<dbReference type="PROSITE" id="PS50983">
    <property type="entry name" value="FE_B12_PBP"/>
    <property type="match status" value="1"/>
</dbReference>
<dbReference type="Gene3D" id="3.40.50.1980">
    <property type="entry name" value="Nitrogenase molybdenum iron protein domain"/>
    <property type="match status" value="2"/>
</dbReference>
<sequence length="334" mass="37690">MLKCLLKQIFHTGLVTSLLIVGCSQQSNNSNYPNQENKISDCRKVKHALGESCIPLNPQRIVVTDAEMLEKVVALGFQPVGTAKANIAGSKAPVLKGKLEEIVDLGKQSQPNLEKMLQLNPDLILGLGISDQNYNLYSKMAPTVTFDYYHADWKDNLRLVAQALGKTEKAEQLLSEYENRIQNIQKNLTNQQENIEISTIRFYAGHKFTQFQTPLSFSGSVLKEVGFAVPQQQIEFKKDKDSDDVYATVNQEKTEVLDADVLFIALDPGSEKNFQRFQNNPLWQKLNVVKNQRTYTVNSGYWIFGNILSANAILDDINKYIVKDKLLISDNQNE</sequence>
<comment type="similarity">
    <text evidence="2">Belongs to the bacterial solute-binding protein 8 family.</text>
</comment>
<gene>
    <name evidence="7" type="ORF">NIES267_56350</name>
</gene>
<organism evidence="7 8">
    <name type="scientific">Calothrix parasitica NIES-267</name>
    <dbReference type="NCBI Taxonomy" id="1973488"/>
    <lineage>
        <taxon>Bacteria</taxon>
        <taxon>Bacillati</taxon>
        <taxon>Cyanobacteriota</taxon>
        <taxon>Cyanophyceae</taxon>
        <taxon>Nostocales</taxon>
        <taxon>Calotrichaceae</taxon>
        <taxon>Calothrix</taxon>
    </lineage>
</organism>
<dbReference type="InterPro" id="IPR002491">
    <property type="entry name" value="ABC_transptr_periplasmic_BD"/>
</dbReference>
<keyword evidence="5" id="KW-0175">Coiled coil</keyword>
<keyword evidence="3" id="KW-0813">Transport</keyword>
<dbReference type="Proteomes" id="UP000218418">
    <property type="component" value="Chromosome"/>
</dbReference>
<evidence type="ECO:0000256" key="4">
    <source>
        <dbReference type="ARBA" id="ARBA00022729"/>
    </source>
</evidence>
<dbReference type="OrthoDB" id="425173at2"/>
<dbReference type="CDD" id="cd01146">
    <property type="entry name" value="FhuD"/>
    <property type="match status" value="1"/>
</dbReference>
<dbReference type="PANTHER" id="PTHR30532:SF25">
    <property type="entry name" value="IRON(III) DICITRATE-BINDING PERIPLASMIC PROTEIN"/>
    <property type="match status" value="1"/>
</dbReference>
<reference evidence="7 8" key="1">
    <citation type="submission" date="2017-06" db="EMBL/GenBank/DDBJ databases">
        <title>Genome sequencing of cyanobaciteial culture collection at National Institute for Environmental Studies (NIES).</title>
        <authorList>
            <person name="Hirose Y."/>
            <person name="Shimura Y."/>
            <person name="Fujisawa T."/>
            <person name="Nakamura Y."/>
            <person name="Kawachi M."/>
        </authorList>
    </citation>
    <scope>NUCLEOTIDE SEQUENCE [LARGE SCALE GENOMIC DNA]</scope>
    <source>
        <strain evidence="7 8">NIES-267</strain>
    </source>
</reference>
<keyword evidence="4" id="KW-0732">Signal</keyword>
<dbReference type="Pfam" id="PF01497">
    <property type="entry name" value="Peripla_BP_2"/>
    <property type="match status" value="1"/>
</dbReference>
<dbReference type="SUPFAM" id="SSF53807">
    <property type="entry name" value="Helical backbone' metal receptor"/>
    <property type="match status" value="1"/>
</dbReference>
<dbReference type="GO" id="GO:1901678">
    <property type="term" value="P:iron coordination entity transport"/>
    <property type="evidence" value="ECO:0007669"/>
    <property type="project" value="UniProtKB-ARBA"/>
</dbReference>
<evidence type="ECO:0000313" key="8">
    <source>
        <dbReference type="Proteomes" id="UP000218418"/>
    </source>
</evidence>
<name>A0A1Z4LY27_9CYAN</name>
<evidence type="ECO:0000256" key="5">
    <source>
        <dbReference type="SAM" id="Coils"/>
    </source>
</evidence>
<accession>A0A1Z4LY27</accession>
<dbReference type="InterPro" id="IPR051313">
    <property type="entry name" value="Bact_iron-sidero_bind"/>
</dbReference>
<keyword evidence="8" id="KW-1185">Reference proteome</keyword>
<dbReference type="PANTHER" id="PTHR30532">
    <property type="entry name" value="IRON III DICITRATE-BINDING PERIPLASMIC PROTEIN"/>
    <property type="match status" value="1"/>
</dbReference>
<evidence type="ECO:0000313" key="7">
    <source>
        <dbReference type="EMBL" id="BAY86129.1"/>
    </source>
</evidence>
<feature type="domain" description="Fe/B12 periplasmic-binding" evidence="6">
    <location>
        <begin position="60"/>
        <end position="325"/>
    </location>
</feature>
<comment type="subcellular location">
    <subcellularLocation>
        <location evidence="1">Cell envelope</location>
    </subcellularLocation>
</comment>
<dbReference type="AlphaFoldDB" id="A0A1Z4LY27"/>
<evidence type="ECO:0000259" key="6">
    <source>
        <dbReference type="PROSITE" id="PS50983"/>
    </source>
</evidence>
<evidence type="ECO:0000256" key="1">
    <source>
        <dbReference type="ARBA" id="ARBA00004196"/>
    </source>
</evidence>
<proteinExistence type="inferred from homology"/>
<feature type="coiled-coil region" evidence="5">
    <location>
        <begin position="160"/>
        <end position="201"/>
    </location>
</feature>
<evidence type="ECO:0000256" key="3">
    <source>
        <dbReference type="ARBA" id="ARBA00022448"/>
    </source>
</evidence>